<comment type="similarity">
    <text evidence="3">Belongs to the XPG/RAD2 endonuclease family. XPG subfamily.</text>
</comment>
<feature type="domain" description="XPG N-terminal" evidence="14">
    <location>
        <begin position="1"/>
        <end position="98"/>
    </location>
</feature>
<organism evidence="15 16">
    <name type="scientific">Saccharomycodes ludwigii</name>
    <dbReference type="NCBI Taxonomy" id="36035"/>
    <lineage>
        <taxon>Eukaryota</taxon>
        <taxon>Fungi</taxon>
        <taxon>Dikarya</taxon>
        <taxon>Ascomycota</taxon>
        <taxon>Saccharomycotina</taxon>
        <taxon>Saccharomycetes</taxon>
        <taxon>Saccharomycodales</taxon>
        <taxon>Saccharomycodaceae</taxon>
        <taxon>Saccharomycodes</taxon>
    </lineage>
</organism>
<feature type="compositionally biased region" description="Acidic residues" evidence="12">
    <location>
        <begin position="387"/>
        <end position="396"/>
    </location>
</feature>
<reference evidence="16" key="1">
    <citation type="submission" date="2018-06" db="EMBL/GenBank/DDBJ databases">
        <authorList>
            <person name="Guldener U."/>
        </authorList>
    </citation>
    <scope>NUCLEOTIDE SEQUENCE [LARGE SCALE GENOMIC DNA]</scope>
    <source>
        <strain evidence="16">UTAD17</strain>
    </source>
</reference>
<dbReference type="GO" id="GO:0005634">
    <property type="term" value="C:nucleus"/>
    <property type="evidence" value="ECO:0007669"/>
    <property type="project" value="UniProtKB-SubCell"/>
</dbReference>
<dbReference type="PRINTS" id="PR00066">
    <property type="entry name" value="XRODRMPGMNTG"/>
</dbReference>
<dbReference type="VEuPathDB" id="FungiDB:SCODWIG_01416"/>
<evidence type="ECO:0000256" key="10">
    <source>
        <dbReference type="ARBA" id="ARBA00023204"/>
    </source>
</evidence>
<dbReference type="PANTHER" id="PTHR16171:SF7">
    <property type="entry name" value="DNA REPAIR PROTEIN RAD2"/>
    <property type="match status" value="1"/>
</dbReference>
<keyword evidence="4" id="KW-0540">Nuclease</keyword>
<feature type="compositionally biased region" description="Polar residues" evidence="12">
    <location>
        <begin position="557"/>
        <end position="568"/>
    </location>
</feature>
<dbReference type="GO" id="GO:0004520">
    <property type="term" value="F:DNA endonuclease activity"/>
    <property type="evidence" value="ECO:0007669"/>
    <property type="project" value="TreeGrafter"/>
</dbReference>
<keyword evidence="16" id="KW-1185">Reference proteome</keyword>
<feature type="region of interest" description="Disordered" evidence="12">
    <location>
        <begin position="382"/>
        <end position="409"/>
    </location>
</feature>
<dbReference type="SMART" id="SM00279">
    <property type="entry name" value="HhH2"/>
    <property type="match status" value="1"/>
</dbReference>
<dbReference type="Pfam" id="PF00752">
    <property type="entry name" value="XPG_N"/>
    <property type="match status" value="1"/>
</dbReference>
<dbReference type="InterPro" id="IPR006084">
    <property type="entry name" value="XPG/Rad2"/>
</dbReference>
<dbReference type="PROSITE" id="PS00841">
    <property type="entry name" value="XPG_1"/>
    <property type="match status" value="1"/>
</dbReference>
<evidence type="ECO:0000256" key="7">
    <source>
        <dbReference type="ARBA" id="ARBA00022763"/>
    </source>
</evidence>
<keyword evidence="6" id="KW-0255">Endonuclease</keyword>
<dbReference type="PRINTS" id="PR00853">
    <property type="entry name" value="XPGRADSUPER"/>
</dbReference>
<evidence type="ECO:0000313" key="15">
    <source>
        <dbReference type="EMBL" id="SSD59655.1"/>
    </source>
</evidence>
<gene>
    <name evidence="15" type="ORF">SCODWIG_01416</name>
</gene>
<evidence type="ECO:0000256" key="5">
    <source>
        <dbReference type="ARBA" id="ARBA00022723"/>
    </source>
</evidence>
<dbReference type="Pfam" id="PF00867">
    <property type="entry name" value="XPG_I"/>
    <property type="match status" value="1"/>
</dbReference>
<feature type="compositionally biased region" description="Polar residues" evidence="12">
    <location>
        <begin position="400"/>
        <end position="409"/>
    </location>
</feature>
<dbReference type="InterPro" id="IPR008918">
    <property type="entry name" value="HhH2"/>
</dbReference>
<dbReference type="Gene3D" id="1.10.150.20">
    <property type="entry name" value="5' to 3' exonuclease, C-terminal subdomain"/>
    <property type="match status" value="1"/>
</dbReference>
<comment type="subcellular location">
    <subcellularLocation>
        <location evidence="2">Nucleus</location>
    </subcellularLocation>
</comment>
<comment type="cofactor">
    <cofactor evidence="1">
        <name>Mg(2+)</name>
        <dbReference type="ChEBI" id="CHEBI:18420"/>
    </cofactor>
</comment>
<evidence type="ECO:0000256" key="6">
    <source>
        <dbReference type="ARBA" id="ARBA00022759"/>
    </source>
</evidence>
<keyword evidence="7" id="KW-0227">DNA damage</keyword>
<dbReference type="SMART" id="SM00484">
    <property type="entry name" value="XPGI"/>
    <property type="match status" value="1"/>
</dbReference>
<proteinExistence type="inferred from homology"/>
<name>A0A376B4N8_9ASCO</name>
<keyword evidence="8" id="KW-0378">Hydrolase</keyword>
<dbReference type="AlphaFoldDB" id="A0A376B4N8"/>
<evidence type="ECO:0000256" key="9">
    <source>
        <dbReference type="ARBA" id="ARBA00022842"/>
    </source>
</evidence>
<evidence type="ECO:0000256" key="2">
    <source>
        <dbReference type="ARBA" id="ARBA00004123"/>
    </source>
</evidence>
<dbReference type="InterPro" id="IPR029060">
    <property type="entry name" value="PIN-like_dom_sf"/>
</dbReference>
<dbReference type="InterPro" id="IPR001044">
    <property type="entry name" value="XPG/Rad2_eukaryotes"/>
</dbReference>
<dbReference type="InterPro" id="IPR006086">
    <property type="entry name" value="XPG-I_dom"/>
</dbReference>
<dbReference type="SUPFAM" id="SSF47807">
    <property type="entry name" value="5' to 3' exonuclease, C-terminal subdomain"/>
    <property type="match status" value="1"/>
</dbReference>
<dbReference type="SMART" id="SM00485">
    <property type="entry name" value="XPGN"/>
    <property type="match status" value="1"/>
</dbReference>
<evidence type="ECO:0000259" key="14">
    <source>
        <dbReference type="SMART" id="SM00485"/>
    </source>
</evidence>
<dbReference type="InterPro" id="IPR019974">
    <property type="entry name" value="XPG_CS"/>
</dbReference>
<evidence type="ECO:0000256" key="4">
    <source>
        <dbReference type="ARBA" id="ARBA00022722"/>
    </source>
</evidence>
<evidence type="ECO:0000256" key="11">
    <source>
        <dbReference type="ARBA" id="ARBA00023242"/>
    </source>
</evidence>
<dbReference type="PROSITE" id="PS00842">
    <property type="entry name" value="XPG_2"/>
    <property type="match status" value="1"/>
</dbReference>
<keyword evidence="9" id="KW-0460">Magnesium</keyword>
<evidence type="ECO:0000313" key="16">
    <source>
        <dbReference type="Proteomes" id="UP000262825"/>
    </source>
</evidence>
<evidence type="ECO:0000256" key="3">
    <source>
        <dbReference type="ARBA" id="ARBA00005283"/>
    </source>
</evidence>
<dbReference type="GO" id="GO:0003697">
    <property type="term" value="F:single-stranded DNA binding"/>
    <property type="evidence" value="ECO:0007669"/>
    <property type="project" value="InterPro"/>
</dbReference>
<evidence type="ECO:0000256" key="1">
    <source>
        <dbReference type="ARBA" id="ARBA00001946"/>
    </source>
</evidence>
<dbReference type="GO" id="GO:0016788">
    <property type="term" value="F:hydrolase activity, acting on ester bonds"/>
    <property type="evidence" value="ECO:0007669"/>
    <property type="project" value="InterPro"/>
</dbReference>
<dbReference type="EMBL" id="UFAJ01000180">
    <property type="protein sequence ID" value="SSD59655.1"/>
    <property type="molecule type" value="Genomic_DNA"/>
</dbReference>
<keyword evidence="10" id="KW-0234">DNA repair</keyword>
<dbReference type="CDD" id="cd09868">
    <property type="entry name" value="PIN_XPG_RAD2"/>
    <property type="match status" value="2"/>
</dbReference>
<keyword evidence="5" id="KW-0479">Metal-binding</keyword>
<feature type="domain" description="XPG-I" evidence="13">
    <location>
        <begin position="787"/>
        <end position="856"/>
    </location>
</feature>
<dbReference type="SUPFAM" id="SSF88723">
    <property type="entry name" value="PIN domain-like"/>
    <property type="match status" value="1"/>
</dbReference>
<dbReference type="Proteomes" id="UP000262825">
    <property type="component" value="Unassembled WGS sequence"/>
</dbReference>
<evidence type="ECO:0000259" key="13">
    <source>
        <dbReference type="SMART" id="SM00484"/>
    </source>
</evidence>
<dbReference type="Gene3D" id="3.40.50.1010">
    <property type="entry name" value="5'-nuclease"/>
    <property type="match status" value="2"/>
</dbReference>
<protein>
    <submittedName>
        <fullName evidence="15">Related to DNA repair protein RAD2</fullName>
    </submittedName>
</protein>
<dbReference type="InterPro" id="IPR006085">
    <property type="entry name" value="XPG_DNA_repair_N"/>
</dbReference>
<evidence type="ECO:0000256" key="12">
    <source>
        <dbReference type="SAM" id="MobiDB-lite"/>
    </source>
</evidence>
<keyword evidence="11" id="KW-0539">Nucleus</keyword>
<dbReference type="InterPro" id="IPR036279">
    <property type="entry name" value="5-3_exonuclease_C_sf"/>
</dbReference>
<evidence type="ECO:0000256" key="8">
    <source>
        <dbReference type="ARBA" id="ARBA00022801"/>
    </source>
</evidence>
<dbReference type="PANTHER" id="PTHR16171">
    <property type="entry name" value="DNA REPAIR PROTEIN COMPLEMENTING XP-G CELLS-RELATED"/>
    <property type="match status" value="1"/>
</dbReference>
<feature type="region of interest" description="Disordered" evidence="12">
    <location>
        <begin position="557"/>
        <end position="583"/>
    </location>
</feature>
<dbReference type="GO" id="GO:0046872">
    <property type="term" value="F:metal ion binding"/>
    <property type="evidence" value="ECO:0007669"/>
    <property type="project" value="UniProtKB-KW"/>
</dbReference>
<accession>A0A376B4N8</accession>
<dbReference type="GO" id="GO:0006289">
    <property type="term" value="P:nucleotide-excision repair"/>
    <property type="evidence" value="ECO:0007669"/>
    <property type="project" value="InterPro"/>
</dbReference>
<sequence length="1041" mass="117866">MGVHGLWEIVEPTSKPVRLESLEDKRLAVDASIWIYQFLKAVRDTKGDALQYSHVIGFFRRICKLLYFGIKPVFVFDGAVSPLKRETINKRKEIRQGKRDSAAKTAKKILALQLQQSVEKKEPVSIDTSSPLGKNYRGNDEWELPKIEGFKYNKSDGRIASVKEFQAVIDNVDDELDGIDLDSINPASKEFDNLPKSTQYIILNALRLKSRLRMGYSKEQLEHIFPNSMEFSKFQIDMVKRRNFFTQKLIDSTGLHGESTLLNGKIASEKNKEYKLIRSDNGWALSLQNDDGSSVKKAINLEDEDESDEDDEDDIKWEEVDTKTREREDTAPDYSIRASLLTTTSKLKELNSFGGKAFLDTKNHTLTSRFYQSPYKNIVENISDFSSSDDDDDGEETSSNMVATSKNINTNGGLKVSLEAKLQDIEDASSDSDYTTFVKETKQMEKMQKSNIESTELPKTITTVHEDASIMALNNSAATIENTKETVNNQNCNLLHKISALSKGNISPDNCQEPMNGVSTKTSLSPTFIPSNKETLILPKDKDSTLRQNFNTVSTYDENKNCDNSTDNTDSHNSDINDVTTSKNEYKPVPSWFGENPISNIKNIHDTVGGEEPSFLFGSHSISAQSKEQKKNLLPSVVELSMVNEDPGNHEDEINHSFDENKEKMHNIGQGTKNKVEVTPKCIKNNKESTPHSNSGTPNLPLVEVQKHDDKVFDYDFFEDDEEALVQQLEEEENEYNNFFKPALTNASAETGTFLSKEDLYDQAKRDKRDADEVTTTMIYEVQQLLSCFGIPYITAPMEAEAQCAELLNLKLVDAIATDDSDIFLFGGDKVFRKMFNEKHYVEYYSLDTIAAKLGLDRHKMIELAQLLGSDYTTGIKGIGPVSGVEILATFGSLEQFYKWYTRGQLNPDVIKKETGLERKLRKALTRNQIDLDSKMSPKAMVEDAYLNPVVDKDETSFVWGNPDLDQLRTLLNQTANWSKKKADEVLIPLIQSINKRKKENHNKQRRLTEFFPTKVDSSINNLGRRLKEATAQLKKKQRTK</sequence>